<evidence type="ECO:0000313" key="1">
    <source>
        <dbReference type="EMBL" id="CSK83573.1"/>
    </source>
</evidence>
<sequence length="100" mass="11750">MIPECIACVTIRLSCFPTKITVTLIFPTLMSIEVKIYLFWGDFSFLNVFQSIDHHFIYRIMTKSGYMFFNNSDTFPVDCYAICRQVFYWTTGKLGIKWSS</sequence>
<evidence type="ECO:0000313" key="8">
    <source>
        <dbReference type="Proteomes" id="UP000188006"/>
    </source>
</evidence>
<dbReference type="Proteomes" id="UP000188006">
    <property type="component" value="Unassembled WGS sequence"/>
</dbReference>
<proteinExistence type="predicted"/>
<dbReference type="AlphaFoldDB" id="A0A656B9V4"/>
<dbReference type="Proteomes" id="UP000040926">
    <property type="component" value="Unassembled WGS sequence"/>
</dbReference>
<evidence type="ECO:0000313" key="2">
    <source>
        <dbReference type="EMBL" id="CSR56187.1"/>
    </source>
</evidence>
<accession>A0A656B9V4</accession>
<comment type="caution">
    <text evidence="3">The sequence shown here is derived from an EMBL/GenBank/DDBJ whole genome shotgun (WGS) entry which is preliminary data.</text>
</comment>
<dbReference type="EMBL" id="FUBI01000069">
    <property type="protein sequence ID" value="SJH27833.1"/>
    <property type="molecule type" value="Genomic_DNA"/>
</dbReference>
<dbReference type="EMBL" id="CWXZ01000072">
    <property type="protein sequence ID" value="CSK83573.1"/>
    <property type="molecule type" value="Genomic_DNA"/>
</dbReference>
<organism evidence="3 7">
    <name type="scientific">Shigella sonnei</name>
    <dbReference type="NCBI Taxonomy" id="624"/>
    <lineage>
        <taxon>Bacteria</taxon>
        <taxon>Pseudomonadati</taxon>
        <taxon>Pseudomonadota</taxon>
        <taxon>Gammaproteobacteria</taxon>
        <taxon>Enterobacterales</taxon>
        <taxon>Enterobacteriaceae</taxon>
        <taxon>Shigella</taxon>
    </lineage>
</organism>
<dbReference type="Proteomes" id="UP000187708">
    <property type="component" value="Unassembled WGS sequence"/>
</dbReference>
<evidence type="ECO:0000313" key="4">
    <source>
        <dbReference type="EMBL" id="SJH27833.1"/>
    </source>
</evidence>
<evidence type="ECO:0000313" key="3">
    <source>
        <dbReference type="EMBL" id="SIX59637.1"/>
    </source>
</evidence>
<evidence type="ECO:0000313" key="7">
    <source>
        <dbReference type="Proteomes" id="UP000187708"/>
    </source>
</evidence>
<name>A0A656B9V4_SHISO</name>
<gene>
    <name evidence="2" type="ORF">ERS008175_02153</name>
    <name evidence="1" type="ORF">ERS428554_02868</name>
    <name evidence="4" type="ORF">SAMEA1569760_02705</name>
    <name evidence="3" type="ORF">SAMEA2054241_02261</name>
</gene>
<reference evidence="7 8" key="1">
    <citation type="submission" date="2017-01" db="EMBL/GenBank/DDBJ databases">
        <authorList>
            <consortium name="Pathogen Informatics"/>
        </authorList>
    </citation>
    <scope>NUCLEOTIDE SEQUENCE [LARGE SCALE GENOMIC DNA]</scope>
    <source>
        <strain evidence="2 5">20003593_1361393</strain>
        <strain evidence="1 6">20352044</strain>
        <strain evidence="3 7">2090STDY5461769</strain>
        <strain evidence="8">sh1405</strain>
        <strain evidence="4">Sh1405</strain>
    </source>
</reference>
<dbReference type="Proteomes" id="UP000045991">
    <property type="component" value="Unassembled WGS sequence"/>
</dbReference>
<dbReference type="EMBL" id="CXEC01000051">
    <property type="protein sequence ID" value="CSR56187.1"/>
    <property type="molecule type" value="Genomic_DNA"/>
</dbReference>
<protein>
    <submittedName>
        <fullName evidence="3">Uncharacterized protein</fullName>
    </submittedName>
</protein>
<dbReference type="EMBL" id="FTSV01000063">
    <property type="protein sequence ID" value="SIX59637.1"/>
    <property type="molecule type" value="Genomic_DNA"/>
</dbReference>
<evidence type="ECO:0000313" key="5">
    <source>
        <dbReference type="Proteomes" id="UP000040926"/>
    </source>
</evidence>
<evidence type="ECO:0000313" key="6">
    <source>
        <dbReference type="Proteomes" id="UP000045991"/>
    </source>
</evidence>